<dbReference type="SUPFAM" id="SSF109998">
    <property type="entry name" value="Triger factor/SurA peptide-binding domain-like"/>
    <property type="match status" value="1"/>
</dbReference>
<evidence type="ECO:0000256" key="10">
    <source>
        <dbReference type="ARBA" id="ARBA00042775"/>
    </source>
</evidence>
<evidence type="ECO:0000256" key="4">
    <source>
        <dbReference type="ARBA" id="ARBA00022692"/>
    </source>
</evidence>
<dbReference type="Pfam" id="PF00639">
    <property type="entry name" value="Rotamase"/>
    <property type="match status" value="1"/>
</dbReference>
<comment type="subcellular location">
    <subcellularLocation>
        <location evidence="1">Cell inner membrane</location>
        <topology evidence="1">Single-pass type II membrane protein</topology>
        <orientation evidence="1">Periplasmic side</orientation>
    </subcellularLocation>
</comment>
<proteinExistence type="inferred from homology"/>
<sequence>MLQTIRDNSQGVIAKIIIGFIIGVFALFGAESIIGGFLGGNNVASVNGEEITEPELAQSLQNVMAQMGANVQDFDEQLLREIALGQLIEDRLLMQAAESSGMTISDNSLDRQIVRTPQFQVGGVFDPDLARRTMGAQGFTAQTYRASLSQQMMMSQLANAYASSGFVTDEAIERLAALELQTRDFRYLSIPLGNRTLGEAIPADDIRAYYDNNPAEFTAPEQVSVNYVVLEKDRIFDEVEVDEARVRAQYEEERDAAVANIERRASHILWELGGDASQEELLAIAAGVKERLDAGEDFGELAREFSDDVVSAEDDGDIGYTDGSVFPAALEQALVTLEVDQVSDPVVSEFGVHLVKLTEYDAQEYPEFDEVAERIERDLNSAEVDQLYFSRLENLANLAFETFDLQAINEELGLEIQQSEYFGRSGGSSAITSEERVIEAAFSDDVLVEELNSELIELSDTRAVVLHLQEYRPEALIPFEDVRAEIAVTLRGQREREMARELGENLMAALDSGEDISGQIASESLSWIEREDVRRNQADVNIEIVRNVFQMPSPEASDPVRRGFSLNNGAYVLVELQAVEDGNAANMPEQQRQQLTAALIENQGRMSFDALLRNLQTDADITGLELDPGVL</sequence>
<dbReference type="Gene3D" id="1.10.4030.10">
    <property type="entry name" value="Porin chaperone SurA, peptide-binding domain"/>
    <property type="match status" value="1"/>
</dbReference>
<evidence type="ECO:0000256" key="7">
    <source>
        <dbReference type="ARBA" id="ARBA00023186"/>
    </source>
</evidence>
<evidence type="ECO:0000256" key="3">
    <source>
        <dbReference type="ARBA" id="ARBA00022519"/>
    </source>
</evidence>
<accession>A0A0F9YI67</accession>
<evidence type="ECO:0000313" key="13">
    <source>
        <dbReference type="EMBL" id="KKO11962.1"/>
    </source>
</evidence>
<dbReference type="PROSITE" id="PS50198">
    <property type="entry name" value="PPIC_PPIASE_2"/>
    <property type="match status" value="1"/>
</dbReference>
<feature type="transmembrane region" description="Helical" evidence="11">
    <location>
        <begin position="12"/>
        <end position="38"/>
    </location>
</feature>
<gene>
    <name evidence="13" type="ORF">LCGC14_0014660</name>
</gene>
<dbReference type="SUPFAM" id="SSF54534">
    <property type="entry name" value="FKBP-like"/>
    <property type="match status" value="1"/>
</dbReference>
<dbReference type="Pfam" id="PF13624">
    <property type="entry name" value="SurA_N_3"/>
    <property type="match status" value="1"/>
</dbReference>
<dbReference type="GO" id="GO:0003755">
    <property type="term" value="F:peptidyl-prolyl cis-trans isomerase activity"/>
    <property type="evidence" value="ECO:0007669"/>
    <property type="project" value="InterPro"/>
</dbReference>
<keyword evidence="5 11" id="KW-1133">Transmembrane helix</keyword>
<evidence type="ECO:0000256" key="1">
    <source>
        <dbReference type="ARBA" id="ARBA00004382"/>
    </source>
</evidence>
<evidence type="ECO:0000256" key="8">
    <source>
        <dbReference type="ARBA" id="ARBA00038408"/>
    </source>
</evidence>
<dbReference type="AlphaFoldDB" id="A0A0F9YI67"/>
<feature type="domain" description="PpiC" evidence="12">
    <location>
        <begin position="260"/>
        <end position="359"/>
    </location>
</feature>
<dbReference type="GO" id="GO:0005886">
    <property type="term" value="C:plasma membrane"/>
    <property type="evidence" value="ECO:0007669"/>
    <property type="project" value="UniProtKB-SubCell"/>
</dbReference>
<dbReference type="PANTHER" id="PTHR47529">
    <property type="entry name" value="PEPTIDYL-PROLYL CIS-TRANS ISOMERASE D"/>
    <property type="match status" value="1"/>
</dbReference>
<dbReference type="PANTHER" id="PTHR47529:SF1">
    <property type="entry name" value="PERIPLASMIC CHAPERONE PPID"/>
    <property type="match status" value="1"/>
</dbReference>
<keyword evidence="4 11" id="KW-0812">Transmembrane</keyword>
<dbReference type="InterPro" id="IPR000297">
    <property type="entry name" value="PPIase_PpiC"/>
</dbReference>
<dbReference type="InterPro" id="IPR052029">
    <property type="entry name" value="PpiD_chaperone"/>
</dbReference>
<evidence type="ECO:0000259" key="12">
    <source>
        <dbReference type="PROSITE" id="PS50198"/>
    </source>
</evidence>
<evidence type="ECO:0000256" key="2">
    <source>
        <dbReference type="ARBA" id="ARBA00022475"/>
    </source>
</evidence>
<dbReference type="InterPro" id="IPR046357">
    <property type="entry name" value="PPIase_dom_sf"/>
</dbReference>
<evidence type="ECO:0000256" key="9">
    <source>
        <dbReference type="ARBA" id="ARBA00040743"/>
    </source>
</evidence>
<organism evidence="13">
    <name type="scientific">marine sediment metagenome</name>
    <dbReference type="NCBI Taxonomy" id="412755"/>
    <lineage>
        <taxon>unclassified sequences</taxon>
        <taxon>metagenomes</taxon>
        <taxon>ecological metagenomes</taxon>
    </lineage>
</organism>
<keyword evidence="7" id="KW-0143">Chaperone</keyword>
<evidence type="ECO:0000256" key="11">
    <source>
        <dbReference type="SAM" id="Phobius"/>
    </source>
</evidence>
<keyword evidence="6 11" id="KW-0472">Membrane</keyword>
<dbReference type="InterPro" id="IPR027304">
    <property type="entry name" value="Trigger_fact/SurA_dom_sf"/>
</dbReference>
<evidence type="ECO:0000256" key="6">
    <source>
        <dbReference type="ARBA" id="ARBA00023136"/>
    </source>
</evidence>
<dbReference type="Gene3D" id="3.10.50.40">
    <property type="match status" value="1"/>
</dbReference>
<dbReference type="EMBL" id="LAZR01000002">
    <property type="protein sequence ID" value="KKO11962.1"/>
    <property type="molecule type" value="Genomic_DNA"/>
</dbReference>
<comment type="caution">
    <text evidence="13">The sequence shown here is derived from an EMBL/GenBank/DDBJ whole genome shotgun (WGS) entry which is preliminary data.</text>
</comment>
<reference evidence="13" key="1">
    <citation type="journal article" date="2015" name="Nature">
        <title>Complex archaea that bridge the gap between prokaryotes and eukaryotes.</title>
        <authorList>
            <person name="Spang A."/>
            <person name="Saw J.H."/>
            <person name="Jorgensen S.L."/>
            <person name="Zaremba-Niedzwiedzka K."/>
            <person name="Martijn J."/>
            <person name="Lind A.E."/>
            <person name="van Eijk R."/>
            <person name="Schleper C."/>
            <person name="Guy L."/>
            <person name="Ettema T.J."/>
        </authorList>
    </citation>
    <scope>NUCLEOTIDE SEQUENCE</scope>
</reference>
<keyword evidence="3" id="KW-0997">Cell inner membrane</keyword>
<evidence type="ECO:0000256" key="5">
    <source>
        <dbReference type="ARBA" id="ARBA00022989"/>
    </source>
</evidence>
<name>A0A0F9YI67_9ZZZZ</name>
<comment type="similarity">
    <text evidence="8">Belongs to the PpiD chaperone family.</text>
</comment>
<keyword evidence="2" id="KW-1003">Cell membrane</keyword>
<protein>
    <recommendedName>
        <fullName evidence="9">Periplasmic chaperone PpiD</fullName>
    </recommendedName>
    <alternativeName>
        <fullName evidence="10">Periplasmic folding chaperone</fullName>
    </alternativeName>
</protein>